<gene>
    <name evidence="3" type="ORF">GCM10022252_64170</name>
</gene>
<dbReference type="Gene3D" id="3.30.565.10">
    <property type="entry name" value="Histidine kinase-like ATPase, C-terminal domain"/>
    <property type="match status" value="1"/>
</dbReference>
<keyword evidence="1" id="KW-0808">Transferase</keyword>
<dbReference type="InterPro" id="IPR050267">
    <property type="entry name" value="Anti-sigma-factor_SerPK"/>
</dbReference>
<dbReference type="InterPro" id="IPR036890">
    <property type="entry name" value="HATPase_C_sf"/>
</dbReference>
<dbReference type="RefSeq" id="WP_344921908.1">
    <property type="nucleotide sequence ID" value="NZ_BAABAQ010000014.1"/>
</dbReference>
<accession>A0ABP8BE78</accession>
<keyword evidence="4" id="KW-1185">Reference proteome</keyword>
<dbReference type="CDD" id="cd16936">
    <property type="entry name" value="HATPase_RsbW-like"/>
    <property type="match status" value="1"/>
</dbReference>
<evidence type="ECO:0000313" key="4">
    <source>
        <dbReference type="Proteomes" id="UP001501251"/>
    </source>
</evidence>
<evidence type="ECO:0000259" key="2">
    <source>
        <dbReference type="Pfam" id="PF13581"/>
    </source>
</evidence>
<reference evidence="4" key="1">
    <citation type="journal article" date="2019" name="Int. J. Syst. Evol. Microbiol.">
        <title>The Global Catalogue of Microorganisms (GCM) 10K type strain sequencing project: providing services to taxonomists for standard genome sequencing and annotation.</title>
        <authorList>
            <consortium name="The Broad Institute Genomics Platform"/>
            <consortium name="The Broad Institute Genome Sequencing Center for Infectious Disease"/>
            <person name="Wu L."/>
            <person name="Ma J."/>
        </authorList>
    </citation>
    <scope>NUCLEOTIDE SEQUENCE [LARGE SCALE GENOMIC DNA]</scope>
    <source>
        <strain evidence="4">JCM 17388</strain>
    </source>
</reference>
<keyword evidence="1" id="KW-0723">Serine/threonine-protein kinase</keyword>
<dbReference type="PANTHER" id="PTHR35526">
    <property type="entry name" value="ANTI-SIGMA-F FACTOR RSBW-RELATED"/>
    <property type="match status" value="1"/>
</dbReference>
<organism evidence="3 4">
    <name type="scientific">Streptosporangium oxazolinicum</name>
    <dbReference type="NCBI Taxonomy" id="909287"/>
    <lineage>
        <taxon>Bacteria</taxon>
        <taxon>Bacillati</taxon>
        <taxon>Actinomycetota</taxon>
        <taxon>Actinomycetes</taxon>
        <taxon>Streptosporangiales</taxon>
        <taxon>Streptosporangiaceae</taxon>
        <taxon>Streptosporangium</taxon>
    </lineage>
</organism>
<feature type="domain" description="Histidine kinase/HSP90-like ATPase" evidence="2">
    <location>
        <begin position="12"/>
        <end position="116"/>
    </location>
</feature>
<name>A0ABP8BE78_9ACTN</name>
<dbReference type="InterPro" id="IPR003594">
    <property type="entry name" value="HATPase_dom"/>
</dbReference>
<proteinExistence type="predicted"/>
<comment type="caution">
    <text evidence="3">The sequence shown here is derived from an EMBL/GenBank/DDBJ whole genome shotgun (WGS) entry which is preliminary data.</text>
</comment>
<dbReference type="EMBL" id="BAABAQ010000014">
    <property type="protein sequence ID" value="GAA4204733.1"/>
    <property type="molecule type" value="Genomic_DNA"/>
</dbReference>
<evidence type="ECO:0000256" key="1">
    <source>
        <dbReference type="ARBA" id="ARBA00022527"/>
    </source>
</evidence>
<dbReference type="Pfam" id="PF13581">
    <property type="entry name" value="HATPase_c_2"/>
    <property type="match status" value="1"/>
</dbReference>
<dbReference type="SUPFAM" id="SSF55874">
    <property type="entry name" value="ATPase domain of HSP90 chaperone/DNA topoisomerase II/histidine kinase"/>
    <property type="match status" value="1"/>
</dbReference>
<evidence type="ECO:0000313" key="3">
    <source>
        <dbReference type="EMBL" id="GAA4204733.1"/>
    </source>
</evidence>
<keyword evidence="1" id="KW-0418">Kinase</keyword>
<dbReference type="PANTHER" id="PTHR35526:SF3">
    <property type="entry name" value="ANTI-SIGMA-F FACTOR RSBW"/>
    <property type="match status" value="1"/>
</dbReference>
<sequence>MTPEIFSEICLPGNPESASRARDEVRKWLGEDHPAYENARLAVSELVTNAVRHARQGVAGPGAHPLVLRLVTYDGLLRVEVADAGLTVEDPHVRPDPALFLTEGGRGLTIVSALSEGNWGHRSREPGPGRIVWCDLPANPPHHHESGDGTA</sequence>
<protein>
    <recommendedName>
        <fullName evidence="2">Histidine kinase/HSP90-like ATPase domain-containing protein</fullName>
    </recommendedName>
</protein>
<dbReference type="Proteomes" id="UP001501251">
    <property type="component" value="Unassembled WGS sequence"/>
</dbReference>